<evidence type="ECO:0000313" key="1">
    <source>
        <dbReference type="EMBL" id="PWS32046.1"/>
    </source>
</evidence>
<accession>A0A317F3H7</accession>
<dbReference type="EMBL" id="QGNY01000003">
    <property type="protein sequence ID" value="PWS32046.1"/>
    <property type="molecule type" value="Genomic_DNA"/>
</dbReference>
<dbReference type="OrthoDB" id="974660at2"/>
<protein>
    <submittedName>
        <fullName evidence="1">Uncharacterized protein</fullName>
    </submittedName>
</protein>
<dbReference type="Proteomes" id="UP000245391">
    <property type="component" value="Unassembled WGS sequence"/>
</dbReference>
<keyword evidence="2" id="KW-1185">Reference proteome</keyword>
<dbReference type="AlphaFoldDB" id="A0A317F3H7"/>
<organism evidence="1 2">
    <name type="scientific">Pedobacter paludis</name>
    <dbReference type="NCBI Taxonomy" id="2203212"/>
    <lineage>
        <taxon>Bacteria</taxon>
        <taxon>Pseudomonadati</taxon>
        <taxon>Bacteroidota</taxon>
        <taxon>Sphingobacteriia</taxon>
        <taxon>Sphingobacteriales</taxon>
        <taxon>Sphingobacteriaceae</taxon>
        <taxon>Pedobacter</taxon>
    </lineage>
</organism>
<sequence length="59" mass="6059">MVTCLILALFKASSLGHNKSKTDFSPMVAVKTTGSFGAKITAPGSDIGAYQTDGSGNQH</sequence>
<reference evidence="2" key="1">
    <citation type="submission" date="2018-05" db="EMBL/GenBank/DDBJ databases">
        <title>Pedobacter paludis sp. nov., isolated from wetland soil.</title>
        <authorList>
            <person name="Zhang Y."/>
        </authorList>
    </citation>
    <scope>NUCLEOTIDE SEQUENCE [LARGE SCALE GENOMIC DNA]</scope>
    <source>
        <strain evidence="2">R-8</strain>
    </source>
</reference>
<dbReference type="RefSeq" id="WP_109929498.1">
    <property type="nucleotide sequence ID" value="NZ_QGNY01000003.1"/>
</dbReference>
<proteinExistence type="predicted"/>
<comment type="caution">
    <text evidence="1">The sequence shown here is derived from an EMBL/GenBank/DDBJ whole genome shotgun (WGS) entry which is preliminary data.</text>
</comment>
<evidence type="ECO:0000313" key="2">
    <source>
        <dbReference type="Proteomes" id="UP000245391"/>
    </source>
</evidence>
<name>A0A317F3H7_9SPHI</name>
<gene>
    <name evidence="1" type="ORF">DF947_09705</name>
</gene>